<dbReference type="GO" id="GO:0000138">
    <property type="term" value="C:Golgi trans cisterna"/>
    <property type="evidence" value="ECO:0007669"/>
    <property type="project" value="TreeGrafter"/>
</dbReference>
<keyword evidence="3" id="KW-1185">Reference proteome</keyword>
<feature type="region of interest" description="Disordered" evidence="1">
    <location>
        <begin position="1"/>
        <end position="28"/>
    </location>
</feature>
<dbReference type="GO" id="GO:0016020">
    <property type="term" value="C:membrane"/>
    <property type="evidence" value="ECO:0007669"/>
    <property type="project" value="TreeGrafter"/>
</dbReference>
<feature type="compositionally biased region" description="Low complexity" evidence="1">
    <location>
        <begin position="190"/>
        <end position="204"/>
    </location>
</feature>
<feature type="compositionally biased region" description="Low complexity" evidence="1">
    <location>
        <begin position="956"/>
        <end position="971"/>
    </location>
</feature>
<feature type="compositionally biased region" description="Polar residues" evidence="1">
    <location>
        <begin position="13"/>
        <end position="24"/>
    </location>
</feature>
<evidence type="ECO:0000313" key="3">
    <source>
        <dbReference type="Proteomes" id="UP000076584"/>
    </source>
</evidence>
<protein>
    <submittedName>
        <fullName evidence="2">High-temperature-induced dauer-formation protein</fullName>
    </submittedName>
</protein>
<feature type="compositionally biased region" description="Low complexity" evidence="1">
    <location>
        <begin position="854"/>
        <end position="872"/>
    </location>
</feature>
<reference evidence="2 3" key="1">
    <citation type="submission" date="2015-06" db="EMBL/GenBank/DDBJ databases">
        <title>Survival trade-offs in plant roots during colonization by closely related pathogenic and mutualistic fungi.</title>
        <authorList>
            <person name="Hacquard S."/>
            <person name="Kracher B."/>
            <person name="Hiruma K."/>
            <person name="Weinman A."/>
            <person name="Muench P."/>
            <person name="Garrido Oter R."/>
            <person name="Ver Loren van Themaat E."/>
            <person name="Dallerey J.-F."/>
            <person name="Damm U."/>
            <person name="Henrissat B."/>
            <person name="Lespinet O."/>
            <person name="Thon M."/>
            <person name="Kemen E."/>
            <person name="McHardy A.C."/>
            <person name="Schulze-Lefert P."/>
            <person name="O'Connell R.J."/>
        </authorList>
    </citation>
    <scope>NUCLEOTIDE SEQUENCE [LARGE SCALE GENOMIC DNA]</scope>
    <source>
        <strain evidence="2 3">MAFF 238704</strain>
    </source>
</reference>
<feature type="compositionally biased region" description="Polar residues" evidence="1">
    <location>
        <begin position="906"/>
        <end position="923"/>
    </location>
</feature>
<name>A0A162N2T2_COLIC</name>
<organism evidence="2 3">
    <name type="scientific">Colletotrichum incanum</name>
    <name type="common">Soybean anthracnose fungus</name>
    <dbReference type="NCBI Taxonomy" id="1573173"/>
    <lineage>
        <taxon>Eukaryota</taxon>
        <taxon>Fungi</taxon>
        <taxon>Dikarya</taxon>
        <taxon>Ascomycota</taxon>
        <taxon>Pezizomycotina</taxon>
        <taxon>Sordariomycetes</taxon>
        <taxon>Hypocreomycetidae</taxon>
        <taxon>Glomerellales</taxon>
        <taxon>Glomerellaceae</taxon>
        <taxon>Colletotrichum</taxon>
        <taxon>Colletotrichum spaethianum species complex</taxon>
    </lineage>
</organism>
<feature type="compositionally biased region" description="Low complexity" evidence="1">
    <location>
        <begin position="216"/>
        <end position="229"/>
    </location>
</feature>
<feature type="compositionally biased region" description="Polar residues" evidence="1">
    <location>
        <begin position="205"/>
        <end position="215"/>
    </location>
</feature>
<evidence type="ECO:0000256" key="1">
    <source>
        <dbReference type="SAM" id="MobiDB-lite"/>
    </source>
</evidence>
<comment type="caution">
    <text evidence="2">The sequence shown here is derived from an EMBL/GenBank/DDBJ whole genome shotgun (WGS) entry which is preliminary data.</text>
</comment>
<feature type="compositionally biased region" description="Acidic residues" evidence="1">
    <location>
        <begin position="881"/>
        <end position="899"/>
    </location>
</feature>
<dbReference type="EMBL" id="LFIW01000624">
    <property type="protein sequence ID" value="KZL85466.1"/>
    <property type="molecule type" value="Genomic_DNA"/>
</dbReference>
<sequence>MSSSGSRAAVSTPVRSTPQKSTPVVDSPGTWRHPRLNEITRRRNATTFSEKNVRRIALNIGFLLSLWLSQILSRSYIPAQWFSASLRSYLGWAYYLVQLVPLANIGMAMLPLFRSEDDLSDIPLTPAQRKLLGLPPSAAAATPDAVYSTPPRYSRTPSLAGSPASNRSFSASPLSGRGSPALGSSLNGQSYSPSPLNNSPSKFSASLNSNRRSSFGSSTNLGASTSSSLFPDPGTPSPSTGKRTSVGLNNKWLYERGRRSDSKLVFKKGIFRLSEERHIPADDPYWTSFWELPESSEDIFSLFAPADIRRTRDKALENLETLILALTSRLFILRHHPSFPDPEIAPERDALNCIRVLTRILPFVYEADNLQSWEERFFWGARRKRTRQSAIANEVLFDGAQDGQRPPKNDVEDFEDAKPLAEELIDTLVDLLFFSDLTLPRQPPGRPKVTYAIWQSGVGCNTAVATTKEYESNRSEILRLLLTMTSQSMYMSPNTLPQKGVRALTHICTCPDKQVVLSVLCSLLNTTLKYNPATWRVPYNTLVFKDEKQILVTYTLQLLLVFLLYPIPEQNGTTSKNYYRHFLGRLHRAQDFQFIVDGMTRILNQPLQEKSSYLPSGQTAAKFAPEIIMLFWEITQCNKRFRSFIIDTERVHDFLVLTLFYALEYKNDASKQGVVRMCAFLLQTLSVEANFGANLNRIFEGQDSLPLTIRIPGFSGTYADFLIHSIYNLITTSQGRLNAIYPALLAVINNIAPYLEGLSSASALKLMQLFSSMSSPSFLLANDSNHDLLRSLLESVNSIIEHQYQRNPELIFAILRNKKRIEALRTFTLESGQEEIERRNRRRKESAVNGDGLEPSSVRSSAESIRSPTTSHPRPPTLSDVPEEDGTFAIGDDEDDSEDDDRRPTPAQSTTSENPSVASSQASVVEDAVPIQLRGMSEKARGKMPAGMSNFSRQNSTTSLGGYSTSGQSQSGAFEPTAHWIESWLPELPLHTILTVIQQVSALLPRQALAGELASRETLVKIREIKLVGIDPTPPRVHSFEWSQLSLGWYESLLWGFVFTSELQISKGTVGIWNGTAIKLFRVQETAPQGPSLASPRGAVDAVGSNIVSRIGAMNLRGGPGGAPPAASQRPG</sequence>
<feature type="region of interest" description="Disordered" evidence="1">
    <location>
        <begin position="832"/>
        <end position="929"/>
    </location>
</feature>
<dbReference type="PANTHER" id="PTHR21575">
    <property type="entry name" value="PROTEIN HID1"/>
    <property type="match status" value="1"/>
</dbReference>
<feature type="region of interest" description="Disordered" evidence="1">
    <location>
        <begin position="140"/>
        <end position="245"/>
    </location>
</feature>
<evidence type="ECO:0000313" key="2">
    <source>
        <dbReference type="EMBL" id="KZL85466.1"/>
    </source>
</evidence>
<feature type="region of interest" description="Disordered" evidence="1">
    <location>
        <begin position="942"/>
        <end position="971"/>
    </location>
</feature>
<dbReference type="STRING" id="1573173.A0A162N2T2"/>
<dbReference type="Pfam" id="PF08058">
    <property type="entry name" value="NPCC"/>
    <property type="match status" value="1"/>
</dbReference>
<dbReference type="InterPro" id="IPR012578">
    <property type="entry name" value="Nucl_pore_cmplx"/>
</dbReference>
<proteinExistence type="predicted"/>
<dbReference type="Proteomes" id="UP000076584">
    <property type="component" value="Unassembled WGS sequence"/>
</dbReference>
<feature type="compositionally biased region" description="Polar residues" evidence="1">
    <location>
        <begin position="155"/>
        <end position="173"/>
    </location>
</feature>
<dbReference type="AlphaFoldDB" id="A0A162N2T2"/>
<dbReference type="InterPro" id="IPR026705">
    <property type="entry name" value="Hid-1/Ecm30"/>
</dbReference>
<dbReference type="PANTHER" id="PTHR21575:SF12">
    <property type="entry name" value="PROTEIN HID1"/>
    <property type="match status" value="1"/>
</dbReference>
<accession>A0A162N2T2</accession>
<gene>
    <name evidence="2" type="ORF">CI238_06682</name>
</gene>
<dbReference type="GO" id="GO:0005797">
    <property type="term" value="C:Golgi medial cisterna"/>
    <property type="evidence" value="ECO:0007669"/>
    <property type="project" value="TreeGrafter"/>
</dbReference>
<dbReference type="Pfam" id="PF12722">
    <property type="entry name" value="Hid1"/>
    <property type="match status" value="1"/>
</dbReference>